<reference evidence="2 3" key="1">
    <citation type="submission" date="2018-05" db="EMBL/GenBank/DDBJ databases">
        <title>Genomic Encyclopedia of Archaeal and Bacterial Type Strains, Phase II (KMG-II): from individual species to whole genera.</title>
        <authorList>
            <person name="Goeker M."/>
        </authorList>
    </citation>
    <scope>NUCLEOTIDE SEQUENCE [LARGE SCALE GENOMIC DNA]</scope>
    <source>
        <strain evidence="2 3">DSM 19975</strain>
    </source>
</reference>
<evidence type="ECO:0000259" key="1">
    <source>
        <dbReference type="PROSITE" id="PS51725"/>
    </source>
</evidence>
<dbReference type="EMBL" id="QGHA01000020">
    <property type="protein sequence ID" value="PWK66337.1"/>
    <property type="molecule type" value="Genomic_DNA"/>
</dbReference>
<accession>A0A316GVY1</accession>
<dbReference type="SUPFAM" id="SSF54909">
    <property type="entry name" value="Dimeric alpha+beta barrel"/>
    <property type="match status" value="1"/>
</dbReference>
<comment type="caution">
    <text evidence="2">The sequence shown here is derived from an EMBL/GenBank/DDBJ whole genome shotgun (WGS) entry which is preliminary data.</text>
</comment>
<dbReference type="PANTHER" id="PTHR33336">
    <property type="entry name" value="QUINOL MONOOXYGENASE YGIN-RELATED"/>
    <property type="match status" value="1"/>
</dbReference>
<dbReference type="AlphaFoldDB" id="A0A316GVY1"/>
<dbReference type="Proteomes" id="UP000245678">
    <property type="component" value="Unassembled WGS sequence"/>
</dbReference>
<dbReference type="InterPro" id="IPR007138">
    <property type="entry name" value="ABM_dom"/>
</dbReference>
<dbReference type="Gene3D" id="3.30.70.100">
    <property type="match status" value="1"/>
</dbReference>
<keyword evidence="3" id="KW-1185">Reference proteome</keyword>
<gene>
    <name evidence="2" type="ORF">LX99_04967</name>
</gene>
<keyword evidence="2" id="KW-0503">Monooxygenase</keyword>
<evidence type="ECO:0000313" key="2">
    <source>
        <dbReference type="EMBL" id="PWK66337.1"/>
    </source>
</evidence>
<organism evidence="2 3">
    <name type="scientific">Mucilaginibacter oryzae</name>
    <dbReference type="NCBI Taxonomy" id="468058"/>
    <lineage>
        <taxon>Bacteria</taxon>
        <taxon>Pseudomonadati</taxon>
        <taxon>Bacteroidota</taxon>
        <taxon>Sphingobacteriia</taxon>
        <taxon>Sphingobacteriales</taxon>
        <taxon>Sphingobacteriaceae</taxon>
        <taxon>Mucilaginibacter</taxon>
    </lineage>
</organism>
<evidence type="ECO:0000313" key="3">
    <source>
        <dbReference type="Proteomes" id="UP000245678"/>
    </source>
</evidence>
<dbReference type="GO" id="GO:0004497">
    <property type="term" value="F:monooxygenase activity"/>
    <property type="evidence" value="ECO:0007669"/>
    <property type="project" value="UniProtKB-KW"/>
</dbReference>
<proteinExistence type="predicted"/>
<dbReference type="GO" id="GO:0005829">
    <property type="term" value="C:cytosol"/>
    <property type="evidence" value="ECO:0007669"/>
    <property type="project" value="TreeGrafter"/>
</dbReference>
<protein>
    <submittedName>
        <fullName evidence="2">Quinol monooxygenase YgiN</fullName>
    </submittedName>
</protein>
<dbReference type="PANTHER" id="PTHR33336:SF3">
    <property type="entry name" value="ABM DOMAIN-CONTAINING PROTEIN"/>
    <property type="match status" value="1"/>
</dbReference>
<dbReference type="InterPro" id="IPR050744">
    <property type="entry name" value="AI-2_Isomerase_LsrG"/>
</dbReference>
<dbReference type="PROSITE" id="PS51725">
    <property type="entry name" value="ABM"/>
    <property type="match status" value="1"/>
</dbReference>
<dbReference type="Pfam" id="PF03992">
    <property type="entry name" value="ABM"/>
    <property type="match status" value="1"/>
</dbReference>
<name>A0A316GVY1_9SPHI</name>
<sequence length="96" mass="10933">MKIYLTALLKCKPGYAAQIKPILEQLVANSVQEAACLQYELYQDNDNENQFIFHETWQDAAGLEQHTQQPHYLQFGKQAGEMLDGGVTVYKTQRVA</sequence>
<dbReference type="RefSeq" id="WP_022833765.1">
    <property type="nucleotide sequence ID" value="NZ_QGHA01000020.1"/>
</dbReference>
<feature type="domain" description="ABM" evidence="1">
    <location>
        <begin position="3"/>
        <end position="91"/>
    </location>
</feature>
<dbReference type="InterPro" id="IPR011008">
    <property type="entry name" value="Dimeric_a/b-barrel"/>
</dbReference>
<keyword evidence="2" id="KW-0560">Oxidoreductase</keyword>